<keyword evidence="1" id="KW-0812">Transmembrane</keyword>
<dbReference type="EMBL" id="LCLA01000041">
    <property type="protein sequence ID" value="KKU09395.1"/>
    <property type="molecule type" value="Genomic_DNA"/>
</dbReference>
<keyword evidence="1" id="KW-0472">Membrane</keyword>
<proteinExistence type="predicted"/>
<keyword evidence="1" id="KW-1133">Transmembrane helix</keyword>
<sequence>MEIRLAAICLLVLFVFNLLMVRVFLNLRRLMIKGQVFTALVWALLALMVFLVALASLLAFLFLGFAAMILYPTLINTVVILDLGALISCLTTSVLLGKAKSQYLT</sequence>
<protein>
    <submittedName>
        <fullName evidence="2">Uncharacterized protein</fullName>
    </submittedName>
</protein>
<evidence type="ECO:0000313" key="3">
    <source>
        <dbReference type="Proteomes" id="UP000034329"/>
    </source>
</evidence>
<feature type="transmembrane region" description="Helical" evidence="1">
    <location>
        <begin position="69"/>
        <end position="96"/>
    </location>
</feature>
<reference evidence="2 3" key="1">
    <citation type="journal article" date="2015" name="Nature">
        <title>rRNA introns, odd ribosomes, and small enigmatic genomes across a large radiation of phyla.</title>
        <authorList>
            <person name="Brown C.T."/>
            <person name="Hug L.A."/>
            <person name="Thomas B.C."/>
            <person name="Sharon I."/>
            <person name="Castelle C.J."/>
            <person name="Singh A."/>
            <person name="Wilkins M.J."/>
            <person name="Williams K.H."/>
            <person name="Banfield J.F."/>
        </authorList>
    </citation>
    <scope>NUCLEOTIDE SEQUENCE [LARGE SCALE GENOMIC DNA]</scope>
</reference>
<gene>
    <name evidence="2" type="ORF">UX13_C0041G0006</name>
</gene>
<comment type="caution">
    <text evidence="2">The sequence shown here is derived from an EMBL/GenBank/DDBJ whole genome shotgun (WGS) entry which is preliminary data.</text>
</comment>
<dbReference type="AlphaFoldDB" id="A0A0G1QL50"/>
<organism evidence="2 3">
    <name type="scientific">Candidatus Woesebacteria bacterium GW2011_GWB1_45_5</name>
    <dbReference type="NCBI Taxonomy" id="1618581"/>
    <lineage>
        <taxon>Bacteria</taxon>
        <taxon>Candidatus Woeseibacteriota</taxon>
    </lineage>
</organism>
<name>A0A0G1QL50_9BACT</name>
<dbReference type="Proteomes" id="UP000034329">
    <property type="component" value="Unassembled WGS sequence"/>
</dbReference>
<feature type="transmembrane region" description="Helical" evidence="1">
    <location>
        <begin position="6"/>
        <end position="25"/>
    </location>
</feature>
<evidence type="ECO:0000256" key="1">
    <source>
        <dbReference type="SAM" id="Phobius"/>
    </source>
</evidence>
<accession>A0A0G1QL50</accession>
<feature type="transmembrane region" description="Helical" evidence="1">
    <location>
        <begin position="37"/>
        <end position="63"/>
    </location>
</feature>
<evidence type="ECO:0000313" key="2">
    <source>
        <dbReference type="EMBL" id="KKU09395.1"/>
    </source>
</evidence>